<evidence type="ECO:0000313" key="2">
    <source>
        <dbReference type="EMBL" id="MDQ0489489.1"/>
    </source>
</evidence>
<dbReference type="RefSeq" id="WP_258902077.1">
    <property type="nucleotide sequence ID" value="NZ_JAUSWC010000016.1"/>
</dbReference>
<sequence>MARKRILSTLLLTAALGATALPSASASAPAGASAGSAPSADRPYKVVWDDFRHGLRTSGPGAPWFQIEGGGYRADDGIVSTSRHGLHVKSSGVNPRTGEPAFVQTIPQHTPSGAPGSGDHAKWLVYTSHTSSHGYPGFDAVPGLVLSCETTMSGRTYGTAGHPFGKAVKDPEDDLRLASVMLNTIDNETSTAFDFVITNKRIYAFYGRPTFGRATLGNYASFANTVPLMWRKPGDTHRLKISYDRSAGVVRWLIDGREVLKVDRIGHRLGRDTLTLDEGGVEGRVAPRQLNCGMGLLNLLDGSYPTGKGLARLSVQTKYYEPRLGEPHEETFVDEQSTESSRLFGQGGEFRMKNLIVSSTRARR</sequence>
<evidence type="ECO:0000256" key="1">
    <source>
        <dbReference type="SAM" id="SignalP"/>
    </source>
</evidence>
<organism evidence="2 3">
    <name type="scientific">Streptomyces thermodiastaticus</name>
    <dbReference type="NCBI Taxonomy" id="44061"/>
    <lineage>
        <taxon>Bacteria</taxon>
        <taxon>Bacillati</taxon>
        <taxon>Actinomycetota</taxon>
        <taxon>Actinomycetes</taxon>
        <taxon>Kitasatosporales</taxon>
        <taxon>Streptomycetaceae</taxon>
        <taxon>Streptomyces</taxon>
    </lineage>
</organism>
<dbReference type="Proteomes" id="UP001236795">
    <property type="component" value="Unassembled WGS sequence"/>
</dbReference>
<gene>
    <name evidence="2" type="ORF">QO019_004366</name>
</gene>
<comment type="caution">
    <text evidence="2">The sequence shown here is derived from an EMBL/GenBank/DDBJ whole genome shotgun (WGS) entry which is preliminary data.</text>
</comment>
<feature type="chain" id="PRO_5045881501" description="Secreted protein" evidence="1">
    <location>
        <begin position="21"/>
        <end position="364"/>
    </location>
</feature>
<accession>A0ABU0KMV2</accession>
<evidence type="ECO:0008006" key="4">
    <source>
        <dbReference type="Google" id="ProtNLM"/>
    </source>
</evidence>
<keyword evidence="3" id="KW-1185">Reference proteome</keyword>
<dbReference type="EMBL" id="JAUSWC010000016">
    <property type="protein sequence ID" value="MDQ0489489.1"/>
    <property type="molecule type" value="Genomic_DNA"/>
</dbReference>
<dbReference type="InterPro" id="IPR045727">
    <property type="entry name" value="DUF6081"/>
</dbReference>
<proteinExistence type="predicted"/>
<dbReference type="Pfam" id="PF19559">
    <property type="entry name" value="DUF6081"/>
    <property type="match status" value="1"/>
</dbReference>
<keyword evidence="1" id="KW-0732">Signal</keyword>
<feature type="signal peptide" evidence="1">
    <location>
        <begin position="1"/>
        <end position="20"/>
    </location>
</feature>
<evidence type="ECO:0000313" key="3">
    <source>
        <dbReference type="Proteomes" id="UP001236795"/>
    </source>
</evidence>
<reference evidence="2 3" key="1">
    <citation type="submission" date="2023-07" db="EMBL/GenBank/DDBJ databases">
        <title>Genomic Encyclopedia of Type Strains, Phase IV (KMG-IV): sequencing the most valuable type-strain genomes for metagenomic binning, comparative biology and taxonomic classification.</title>
        <authorList>
            <person name="Goeker M."/>
        </authorList>
    </citation>
    <scope>NUCLEOTIDE SEQUENCE [LARGE SCALE GENOMIC DNA]</scope>
    <source>
        <strain evidence="2 3">DSM 40573</strain>
    </source>
</reference>
<name>A0ABU0KMV2_9ACTN</name>
<protein>
    <recommendedName>
        <fullName evidence="4">Secreted protein</fullName>
    </recommendedName>
</protein>